<organism evidence="1 2">
    <name type="scientific">Cysteiniphilum litorale</name>
    <dbReference type="NCBI Taxonomy" id="2056700"/>
    <lineage>
        <taxon>Bacteria</taxon>
        <taxon>Pseudomonadati</taxon>
        <taxon>Pseudomonadota</taxon>
        <taxon>Gammaproteobacteria</taxon>
        <taxon>Thiotrichales</taxon>
        <taxon>Fastidiosibacteraceae</taxon>
        <taxon>Cysteiniphilum</taxon>
    </lineage>
</organism>
<reference evidence="1" key="1">
    <citation type="journal article" date="2014" name="Int. J. Syst. Evol. Microbiol.">
        <title>Complete genome sequence of Corynebacterium casei LMG S-19264T (=DSM 44701T), isolated from a smear-ripened cheese.</title>
        <authorList>
            <consortium name="US DOE Joint Genome Institute (JGI-PGF)"/>
            <person name="Walter F."/>
            <person name="Albersmeier A."/>
            <person name="Kalinowski J."/>
            <person name="Ruckert C."/>
        </authorList>
    </citation>
    <scope>NUCLEOTIDE SEQUENCE</scope>
    <source>
        <strain evidence="1">CGMCC 1.15758</strain>
    </source>
</reference>
<dbReference type="Proteomes" id="UP000636949">
    <property type="component" value="Unassembled WGS sequence"/>
</dbReference>
<dbReference type="AlphaFoldDB" id="A0A8J3E9G2"/>
<accession>A0A8J3E9G2</accession>
<protein>
    <submittedName>
        <fullName evidence="1">Uncharacterized protein</fullName>
    </submittedName>
</protein>
<reference evidence="1" key="2">
    <citation type="submission" date="2020-09" db="EMBL/GenBank/DDBJ databases">
        <authorList>
            <person name="Sun Q."/>
            <person name="Zhou Y."/>
        </authorList>
    </citation>
    <scope>NUCLEOTIDE SEQUENCE</scope>
    <source>
        <strain evidence="1">CGMCC 1.15758</strain>
    </source>
</reference>
<evidence type="ECO:0000313" key="1">
    <source>
        <dbReference type="EMBL" id="GGG03208.1"/>
    </source>
</evidence>
<dbReference type="EMBL" id="BMJS01000026">
    <property type="protein sequence ID" value="GGG03208.1"/>
    <property type="molecule type" value="Genomic_DNA"/>
</dbReference>
<dbReference type="RefSeq" id="WP_117003353.1">
    <property type="nucleotide sequence ID" value="NZ_BMJS01000026.1"/>
</dbReference>
<comment type="caution">
    <text evidence="1">The sequence shown here is derived from an EMBL/GenBank/DDBJ whole genome shotgun (WGS) entry which is preliminary data.</text>
</comment>
<name>A0A8J3E9G2_9GAMM</name>
<gene>
    <name evidence="1" type="ORF">GCM10010995_20820</name>
</gene>
<sequence length="69" mass="8077">MFGTKEFDAVLVGFENAMRYGAFRCRLDRESREEMREGKGNWYQDGEANQLFKAYMLGYSNAKSVYQQS</sequence>
<proteinExistence type="predicted"/>
<evidence type="ECO:0000313" key="2">
    <source>
        <dbReference type="Proteomes" id="UP000636949"/>
    </source>
</evidence>
<keyword evidence="2" id="KW-1185">Reference proteome</keyword>